<evidence type="ECO:0000313" key="3">
    <source>
        <dbReference type="EMBL" id="ASY16578.1"/>
    </source>
</evidence>
<keyword evidence="1" id="KW-1133">Transmembrane helix</keyword>
<organism evidence="3 4">
    <name type="scientific">Candidatus Planktophila sulfonica</name>
    <dbReference type="NCBI Taxonomy" id="1884904"/>
    <lineage>
        <taxon>Bacteria</taxon>
        <taxon>Bacillati</taxon>
        <taxon>Actinomycetota</taxon>
        <taxon>Actinomycetes</taxon>
        <taxon>Candidatus Nanopelagicales</taxon>
        <taxon>Candidatus Nanopelagicaceae</taxon>
        <taxon>Candidatus Planktophila</taxon>
    </lineage>
</organism>
<dbReference type="RefSeq" id="WP_095674139.1">
    <property type="nucleotide sequence ID" value="NZ_CP016773.1"/>
</dbReference>
<name>A0A249KIC8_9ACTN</name>
<evidence type="ECO:0000256" key="2">
    <source>
        <dbReference type="SAM" id="SignalP"/>
    </source>
</evidence>
<proteinExistence type="predicted"/>
<keyword evidence="1" id="KW-0812">Transmembrane</keyword>
<dbReference type="OrthoDB" id="5185072at2"/>
<keyword evidence="2" id="KW-0732">Signal</keyword>
<dbReference type="Pfam" id="PF19516">
    <property type="entry name" value="DUF6049"/>
    <property type="match status" value="1"/>
</dbReference>
<feature type="chain" id="PRO_5013372434" evidence="2">
    <location>
        <begin position="22"/>
        <end position="364"/>
    </location>
</feature>
<reference evidence="3 4" key="1">
    <citation type="submission" date="2016-07" db="EMBL/GenBank/DDBJ databases">
        <title>High microdiversification within the ubiquitous acI lineage of Actinobacteria.</title>
        <authorList>
            <person name="Neuenschwander S.M."/>
            <person name="Salcher M."/>
            <person name="Ghai R."/>
            <person name="Pernthaler J."/>
        </authorList>
    </citation>
    <scope>NUCLEOTIDE SEQUENCE [LARGE SCALE GENOMIC DNA]</scope>
    <source>
        <strain evidence="3">MMS-IA-56</strain>
    </source>
</reference>
<accession>A0A249KIC8</accession>
<feature type="transmembrane region" description="Helical" evidence="1">
    <location>
        <begin position="336"/>
        <end position="356"/>
    </location>
</feature>
<dbReference type="Proteomes" id="UP000217215">
    <property type="component" value="Chromosome"/>
</dbReference>
<keyword evidence="4" id="KW-1185">Reference proteome</keyword>
<sequence length="364" mass="40150">MKKLLVVLFASAFLITPPAQADTPVTRIVDKPHTNFEGEFRNNELATNLLPAGKLGKLIFDQPLSSRTYVVDAALIKEVLDMADGYSYAGKEDLVGEIVAKNWLAQLKFVTVRNTVVALPFGNPDEKLLKSIAPSELKFYSQYAQDFLEAALNRPVVAQNGWGTGVSRLSDQFISSYTQNRRLLTGLSTIVSSEEITDLRARLAVVMNPILTKDEQAFFTYNEKIAVKKMAGRLKVIPGRYQITTTEAKLPITLVNNFDTAAVVNVSLIPMNSRIQIENLNNITIAPKSRQQILLAVDVIAPGSTLVLAQLMNFKGQLVGEVSKLHLTATIIDSRVAWFTTGAAVLLFMGAVTQSVRRVRRSRK</sequence>
<dbReference type="AlphaFoldDB" id="A0A249KIC8"/>
<evidence type="ECO:0000256" key="1">
    <source>
        <dbReference type="SAM" id="Phobius"/>
    </source>
</evidence>
<dbReference type="EMBL" id="CP016773">
    <property type="protein sequence ID" value="ASY16578.1"/>
    <property type="molecule type" value="Genomic_DNA"/>
</dbReference>
<gene>
    <name evidence="3" type="ORF">A1sIA56_06830</name>
</gene>
<dbReference type="InterPro" id="IPR046112">
    <property type="entry name" value="DUF6049"/>
</dbReference>
<evidence type="ECO:0000313" key="4">
    <source>
        <dbReference type="Proteomes" id="UP000217215"/>
    </source>
</evidence>
<keyword evidence="1" id="KW-0472">Membrane</keyword>
<protein>
    <submittedName>
        <fullName evidence="3">Uncharacterized protein</fullName>
    </submittedName>
</protein>
<feature type="signal peptide" evidence="2">
    <location>
        <begin position="1"/>
        <end position="21"/>
    </location>
</feature>
<dbReference type="KEGG" id="psuf:A1sIA56_06830"/>